<proteinExistence type="predicted"/>
<reference evidence="1" key="1">
    <citation type="submission" date="2022-05" db="EMBL/GenBank/DDBJ databases">
        <title>The Musa troglodytarum L. genome provides insights into the mechanism of non-climacteric behaviour and enrichment of carotenoids.</title>
        <authorList>
            <person name="Wang J."/>
        </authorList>
    </citation>
    <scope>NUCLEOTIDE SEQUENCE</scope>
    <source>
        <tissue evidence="1">Leaf</tissue>
    </source>
</reference>
<keyword evidence="2" id="KW-1185">Reference proteome</keyword>
<organism evidence="1 2">
    <name type="scientific">Musa troglodytarum</name>
    <name type="common">fe'i banana</name>
    <dbReference type="NCBI Taxonomy" id="320322"/>
    <lineage>
        <taxon>Eukaryota</taxon>
        <taxon>Viridiplantae</taxon>
        <taxon>Streptophyta</taxon>
        <taxon>Embryophyta</taxon>
        <taxon>Tracheophyta</taxon>
        <taxon>Spermatophyta</taxon>
        <taxon>Magnoliopsida</taxon>
        <taxon>Liliopsida</taxon>
        <taxon>Zingiberales</taxon>
        <taxon>Musaceae</taxon>
        <taxon>Musa</taxon>
    </lineage>
</organism>
<name>A0A9E7L6G2_9LILI</name>
<dbReference type="OrthoDB" id="696633at2759"/>
<accession>A0A9E7L6G2</accession>
<evidence type="ECO:0000313" key="2">
    <source>
        <dbReference type="Proteomes" id="UP001055439"/>
    </source>
</evidence>
<protein>
    <submittedName>
        <fullName evidence="1">Uncharacterized protein</fullName>
    </submittedName>
</protein>
<sequence>MVCQISLSLVNRAVLVSFIVEFRDHELFHLLGGRVPVPAKKKAEKVVKPLFEKWPKQFVIGGALPLKRGDLYRRLLGFRGREESSSSGRRSCRR</sequence>
<dbReference type="Proteomes" id="UP001055439">
    <property type="component" value="Chromosome 9"/>
</dbReference>
<gene>
    <name evidence="1" type="ORF">MUK42_15033</name>
</gene>
<evidence type="ECO:0000313" key="1">
    <source>
        <dbReference type="EMBL" id="URE42276.1"/>
    </source>
</evidence>
<dbReference type="AlphaFoldDB" id="A0A9E7L6G2"/>
<dbReference type="EMBL" id="CP097511">
    <property type="protein sequence ID" value="URE42276.1"/>
    <property type="molecule type" value="Genomic_DNA"/>
</dbReference>